<dbReference type="PANTHER" id="PTHR12110">
    <property type="entry name" value="HYDROXYPYRUVATE ISOMERASE"/>
    <property type="match status" value="1"/>
</dbReference>
<sequence length="322" mass="36134">MKIGLVTDSLANMSLDDLLAFCAEQGIECVEFSIGNWSDSPHLDAAALLDSEAARQDLKARLAHHGVTISAFNANGNSLHPTDGERQHRVVEQAIALSRHFEVPRVNLMSGLPGGGPDDRFPNWVTAAWPPETAQMLDYQWNEVALPYWRKLADHARGEGIRELCLEMHGNQLVYNLPGFLRLHGEIGDIVGLNFDPSHLLWMGADPIEVVQRYARHIYHVHAKDTALNPAAVGLTSRLDNQPMGDFRDRGWSYVTLGYGQKLEWWKDFCYWLQAGGYQDGVLSIEHEDINLSRREGVVRSVELLRACMPSEKPDYELPNAN</sequence>
<keyword evidence="2" id="KW-0413">Isomerase</keyword>
<dbReference type="RefSeq" id="WP_045993143.1">
    <property type="nucleotide sequence ID" value="NZ_CP098827.1"/>
</dbReference>
<dbReference type="AlphaFoldDB" id="A0AAU7KIH3"/>
<dbReference type="Pfam" id="PF01261">
    <property type="entry name" value="AP_endonuc_2"/>
    <property type="match status" value="1"/>
</dbReference>
<dbReference type="InterPro" id="IPR013022">
    <property type="entry name" value="Xyl_isomerase-like_TIM-brl"/>
</dbReference>
<feature type="domain" description="Xylose isomerase-like TIM barrel" evidence="1">
    <location>
        <begin position="20"/>
        <end position="308"/>
    </location>
</feature>
<protein>
    <submittedName>
        <fullName evidence="2">Sugar phosphate isomerase/epimerase</fullName>
    </submittedName>
</protein>
<dbReference type="Gene3D" id="3.20.20.150">
    <property type="entry name" value="Divalent-metal-dependent TIM barrel enzymes"/>
    <property type="match status" value="1"/>
</dbReference>
<evidence type="ECO:0000259" key="1">
    <source>
        <dbReference type="Pfam" id="PF01261"/>
    </source>
</evidence>
<dbReference type="InterPro" id="IPR036237">
    <property type="entry name" value="Xyl_isomerase-like_sf"/>
</dbReference>
<name>A0AAU7KIH3_9GAMM</name>
<dbReference type="SUPFAM" id="SSF51658">
    <property type="entry name" value="Xylose isomerase-like"/>
    <property type="match status" value="1"/>
</dbReference>
<reference evidence="2" key="1">
    <citation type="submission" date="2022-06" db="EMBL/GenBank/DDBJ databases">
        <title>A novel DMS-producing enzyme.</title>
        <authorList>
            <person name="Zhang Y."/>
        </authorList>
    </citation>
    <scope>NUCLEOTIDE SEQUENCE</scope>
    <source>
        <strain evidence="2">RT37</strain>
    </source>
</reference>
<gene>
    <name evidence="2" type="ORF">NFG58_00885</name>
</gene>
<accession>A0AAU7KIH3</accession>
<dbReference type="InterPro" id="IPR050312">
    <property type="entry name" value="IolE/XylAMocC-like"/>
</dbReference>
<evidence type="ECO:0000313" key="2">
    <source>
        <dbReference type="EMBL" id="XBO71310.1"/>
    </source>
</evidence>
<organism evidence="2">
    <name type="scientific">Halomonas sp. RT37</name>
    <dbReference type="NCBI Taxonomy" id="2950872"/>
    <lineage>
        <taxon>Bacteria</taxon>
        <taxon>Pseudomonadati</taxon>
        <taxon>Pseudomonadota</taxon>
        <taxon>Gammaproteobacteria</taxon>
        <taxon>Oceanospirillales</taxon>
        <taxon>Halomonadaceae</taxon>
        <taxon>Halomonas</taxon>
    </lineage>
</organism>
<dbReference type="GO" id="GO:0016853">
    <property type="term" value="F:isomerase activity"/>
    <property type="evidence" value="ECO:0007669"/>
    <property type="project" value="UniProtKB-KW"/>
</dbReference>
<dbReference type="PANTHER" id="PTHR12110:SF21">
    <property type="entry name" value="XYLOSE ISOMERASE-LIKE TIM BARREL DOMAIN-CONTAINING PROTEIN"/>
    <property type="match status" value="1"/>
</dbReference>
<dbReference type="EMBL" id="CP098827">
    <property type="protein sequence ID" value="XBO71310.1"/>
    <property type="molecule type" value="Genomic_DNA"/>
</dbReference>
<proteinExistence type="predicted"/>